<dbReference type="PANTHER" id="PTHR21021">
    <property type="entry name" value="GAF/PUTATIVE CYTOSKELETAL PROTEIN"/>
    <property type="match status" value="1"/>
</dbReference>
<evidence type="ECO:0000313" key="4">
    <source>
        <dbReference type="Proteomes" id="UP000295724"/>
    </source>
</evidence>
<dbReference type="PANTHER" id="PTHR21021:SF15">
    <property type="entry name" value="FREE METHIONINE-R-SULFOXIDE REDUCTASE"/>
    <property type="match status" value="1"/>
</dbReference>
<dbReference type="InterPro" id="IPR003018">
    <property type="entry name" value="GAF"/>
</dbReference>
<dbReference type="Proteomes" id="UP000295724">
    <property type="component" value="Unassembled WGS sequence"/>
</dbReference>
<dbReference type="AlphaFoldDB" id="A0A4R6Y300"/>
<protein>
    <submittedName>
        <fullName evidence="3">GAF domain-containing protein</fullName>
    </submittedName>
</protein>
<dbReference type="RefSeq" id="WP_099017957.1">
    <property type="nucleotide sequence ID" value="NZ_NIHB01000001.1"/>
</dbReference>
<evidence type="ECO:0000259" key="2">
    <source>
        <dbReference type="Pfam" id="PF13185"/>
    </source>
</evidence>
<dbReference type="Gene3D" id="3.30.450.40">
    <property type="match status" value="1"/>
</dbReference>
<comment type="caution">
    <text evidence="3">The sequence shown here is derived from an EMBL/GenBank/DDBJ whole genome shotgun (WGS) entry which is preliminary data.</text>
</comment>
<name>A0A4R6Y300_9GAMM</name>
<dbReference type="EMBL" id="SNZB01000001">
    <property type="protein sequence ID" value="TDR23398.1"/>
    <property type="molecule type" value="Genomic_DNA"/>
</dbReference>
<evidence type="ECO:0000313" key="3">
    <source>
        <dbReference type="EMBL" id="TDR23398.1"/>
    </source>
</evidence>
<gene>
    <name evidence="3" type="ORF">C8D91_0259</name>
</gene>
<dbReference type="FunFam" id="3.30.450.40:FF:000008">
    <property type="entry name" value="GAF domain-containing proteins"/>
    <property type="match status" value="1"/>
</dbReference>
<accession>A0A4R6Y300</accession>
<keyword evidence="4" id="KW-1185">Reference proteome</keyword>
<comment type="similarity">
    <text evidence="1">Belongs to the free Met sulfoxide reductase family.</text>
</comment>
<dbReference type="Pfam" id="PF13185">
    <property type="entry name" value="GAF_2"/>
    <property type="match status" value="1"/>
</dbReference>
<dbReference type="SUPFAM" id="SSF55781">
    <property type="entry name" value="GAF domain-like"/>
    <property type="match status" value="1"/>
</dbReference>
<dbReference type="OrthoDB" id="9796252at2"/>
<dbReference type="GO" id="GO:0033745">
    <property type="term" value="F:L-methionine-(R)-S-oxide reductase activity"/>
    <property type="evidence" value="ECO:0007669"/>
    <property type="project" value="TreeGrafter"/>
</dbReference>
<evidence type="ECO:0000256" key="1">
    <source>
        <dbReference type="ARBA" id="ARBA00038454"/>
    </source>
</evidence>
<proteinExistence type="inferred from homology"/>
<sequence>MNNNHYSLLLKQLEGLLSVEKDVQANAANLSSFLYHNLTQVNWLGFYYQQGEELVLGPFHGQPACTRLTIGSGVCGTAFAKRNTEVVDDVHAFAGHVACDAASESEIVVPFYTDQINGVLDVDSPIKNRFSQAEKSFFEAVVKIFVQSIQAD</sequence>
<dbReference type="GO" id="GO:0005829">
    <property type="term" value="C:cytosol"/>
    <property type="evidence" value="ECO:0007669"/>
    <property type="project" value="TreeGrafter"/>
</dbReference>
<dbReference type="InterPro" id="IPR051330">
    <property type="entry name" value="Phosphatase_reg/MetRdx"/>
</dbReference>
<feature type="domain" description="GAF" evidence="2">
    <location>
        <begin position="40"/>
        <end position="143"/>
    </location>
</feature>
<organism evidence="3 4">
    <name type="scientific">Marinicella litoralis</name>
    <dbReference type="NCBI Taxonomy" id="644220"/>
    <lineage>
        <taxon>Bacteria</taxon>
        <taxon>Pseudomonadati</taxon>
        <taxon>Pseudomonadota</taxon>
        <taxon>Gammaproteobacteria</taxon>
        <taxon>Lysobacterales</taxon>
        <taxon>Marinicellaceae</taxon>
        <taxon>Marinicella</taxon>
    </lineage>
</organism>
<dbReference type="InterPro" id="IPR029016">
    <property type="entry name" value="GAF-like_dom_sf"/>
</dbReference>
<reference evidence="3 4" key="1">
    <citation type="submission" date="2019-03" db="EMBL/GenBank/DDBJ databases">
        <title>Genomic Encyclopedia of Type Strains, Phase IV (KMG-IV): sequencing the most valuable type-strain genomes for metagenomic binning, comparative biology and taxonomic classification.</title>
        <authorList>
            <person name="Goeker M."/>
        </authorList>
    </citation>
    <scope>NUCLEOTIDE SEQUENCE [LARGE SCALE GENOMIC DNA]</scope>
    <source>
        <strain evidence="3 4">DSM 25488</strain>
    </source>
</reference>